<dbReference type="EMBL" id="MHUS01000032">
    <property type="protein sequence ID" value="OHA80235.1"/>
    <property type="molecule type" value="Genomic_DNA"/>
</dbReference>
<organism evidence="1 2">
    <name type="scientific">Candidatus Yonathbacteria bacterium RIFCSPHIGHO2_01_FULL_51_10</name>
    <dbReference type="NCBI Taxonomy" id="1802723"/>
    <lineage>
        <taxon>Bacteria</taxon>
        <taxon>Candidatus Yonathiibacteriota</taxon>
    </lineage>
</organism>
<sequence length="147" mass="16494">MHAYALKLIPPEDHALFTDLTRVVRAIPDANIGIYDNRDVPIHCHVLTRALNSVFPMLEVRDGFVSGAHYEHSWLVTSSGHIIDPCPIAMIGGPIMVDGDIPLWQTFYSSECCFLHHHTDPFVSWVNNLTKVVVEAHEQLRKTGAIN</sequence>
<evidence type="ECO:0000313" key="2">
    <source>
        <dbReference type="Proteomes" id="UP000176997"/>
    </source>
</evidence>
<accession>A0A1G2S569</accession>
<dbReference type="AlphaFoldDB" id="A0A1G2S569"/>
<proteinExistence type="predicted"/>
<name>A0A1G2S569_9BACT</name>
<dbReference type="Proteomes" id="UP000176997">
    <property type="component" value="Unassembled WGS sequence"/>
</dbReference>
<evidence type="ECO:0000313" key="1">
    <source>
        <dbReference type="EMBL" id="OHA80235.1"/>
    </source>
</evidence>
<reference evidence="1 2" key="1">
    <citation type="journal article" date="2016" name="Nat. Commun.">
        <title>Thousands of microbial genomes shed light on interconnected biogeochemical processes in an aquifer system.</title>
        <authorList>
            <person name="Anantharaman K."/>
            <person name="Brown C.T."/>
            <person name="Hug L.A."/>
            <person name="Sharon I."/>
            <person name="Castelle C.J."/>
            <person name="Probst A.J."/>
            <person name="Thomas B.C."/>
            <person name="Singh A."/>
            <person name="Wilkins M.J."/>
            <person name="Karaoz U."/>
            <person name="Brodie E.L."/>
            <person name="Williams K.H."/>
            <person name="Hubbard S.S."/>
            <person name="Banfield J.F."/>
        </authorList>
    </citation>
    <scope>NUCLEOTIDE SEQUENCE [LARGE SCALE GENOMIC DNA]</scope>
</reference>
<protein>
    <submittedName>
        <fullName evidence="1">Uncharacterized protein</fullName>
    </submittedName>
</protein>
<gene>
    <name evidence="1" type="ORF">A2675_03795</name>
</gene>
<comment type="caution">
    <text evidence="1">The sequence shown here is derived from an EMBL/GenBank/DDBJ whole genome shotgun (WGS) entry which is preliminary data.</text>
</comment>